<feature type="transmembrane region" description="Helical" evidence="1">
    <location>
        <begin position="200"/>
        <end position="219"/>
    </location>
</feature>
<feature type="transmembrane region" description="Helical" evidence="1">
    <location>
        <begin position="226"/>
        <end position="246"/>
    </location>
</feature>
<protein>
    <recommendedName>
        <fullName evidence="4">Oligosaccharide repeat unit polymerase</fullName>
    </recommendedName>
</protein>
<keyword evidence="1" id="KW-1133">Transmembrane helix</keyword>
<sequence length="443" mass="48631">MSRTRKGSSGPWWLSPAGTVGLIVPFTLALAAFNSDGHFRASWRTGKFLTSADIALFAAAAAVFVVGLVWPMLLRRNPRPDAQWPGSAEERHVRLTKAAGVLFWATMFGYISFLVVGAARGVRPADLITFITKQDAYDSPLRTYFAPVAGLTTFTQVGIAYVIVAALLLKQQRSAKVLRRVVLVVFLGLLRALFLSERLALIELAVPVVAVVFAVGTPVRRRSRQVLLQLGPVLFLPLVIGAFGVFEYFRSWVFYSALKQQSFLEFMLDRLAGYYATAYNNGALALQAAHGIPRLPYQSVEVLWTAPGVGALDLYGRLSYHISPTSYDTLLMQHANPEFNSPGGLAIPFLDYGTVGGFVFLLLVGSLIGLVYRELRDGTSWATLLYPLLVTGLFELPRYLYWAQGRITPALLGLVLTHWWMKSAKVPPSAAAPAPELQDAHGR</sequence>
<accession>A0A7W5JU19</accession>
<dbReference type="Proteomes" id="UP000565572">
    <property type="component" value="Unassembled WGS sequence"/>
</dbReference>
<feature type="transmembrane region" description="Helical" evidence="1">
    <location>
        <begin position="12"/>
        <end position="34"/>
    </location>
</feature>
<dbReference type="AlphaFoldDB" id="A0A7W5JU19"/>
<gene>
    <name evidence="2" type="ORF">FHX39_001182</name>
</gene>
<keyword evidence="1" id="KW-0472">Membrane</keyword>
<dbReference type="RefSeq" id="WP_183337221.1">
    <property type="nucleotide sequence ID" value="NZ_JACHZG010000001.1"/>
</dbReference>
<feature type="transmembrane region" description="Helical" evidence="1">
    <location>
        <begin position="352"/>
        <end position="372"/>
    </location>
</feature>
<reference evidence="2 3" key="1">
    <citation type="submission" date="2020-08" db="EMBL/GenBank/DDBJ databases">
        <title>Sequencing the genomes of 1000 actinobacteria strains.</title>
        <authorList>
            <person name="Klenk H.-P."/>
        </authorList>
    </citation>
    <scope>NUCLEOTIDE SEQUENCE [LARGE SCALE GENOMIC DNA]</scope>
    <source>
        <strain evidence="2 3">DSM 11053</strain>
    </source>
</reference>
<feature type="transmembrane region" description="Helical" evidence="1">
    <location>
        <begin position="177"/>
        <end position="194"/>
    </location>
</feature>
<evidence type="ECO:0000313" key="2">
    <source>
        <dbReference type="EMBL" id="MBB3326238.1"/>
    </source>
</evidence>
<evidence type="ECO:0000256" key="1">
    <source>
        <dbReference type="SAM" id="Phobius"/>
    </source>
</evidence>
<organism evidence="2 3">
    <name type="scientific">Microlunatus antarcticus</name>
    <dbReference type="NCBI Taxonomy" id="53388"/>
    <lineage>
        <taxon>Bacteria</taxon>
        <taxon>Bacillati</taxon>
        <taxon>Actinomycetota</taxon>
        <taxon>Actinomycetes</taxon>
        <taxon>Propionibacteriales</taxon>
        <taxon>Propionibacteriaceae</taxon>
        <taxon>Microlunatus</taxon>
    </lineage>
</organism>
<dbReference type="EMBL" id="JACHZG010000001">
    <property type="protein sequence ID" value="MBB3326238.1"/>
    <property type="molecule type" value="Genomic_DNA"/>
</dbReference>
<keyword evidence="3" id="KW-1185">Reference proteome</keyword>
<name>A0A7W5JU19_9ACTN</name>
<proteinExistence type="predicted"/>
<feature type="transmembrane region" description="Helical" evidence="1">
    <location>
        <begin position="144"/>
        <end position="168"/>
    </location>
</feature>
<keyword evidence="1" id="KW-0812">Transmembrane</keyword>
<evidence type="ECO:0008006" key="4">
    <source>
        <dbReference type="Google" id="ProtNLM"/>
    </source>
</evidence>
<feature type="transmembrane region" description="Helical" evidence="1">
    <location>
        <begin position="54"/>
        <end position="74"/>
    </location>
</feature>
<comment type="caution">
    <text evidence="2">The sequence shown here is derived from an EMBL/GenBank/DDBJ whole genome shotgun (WGS) entry which is preliminary data.</text>
</comment>
<feature type="transmembrane region" description="Helical" evidence="1">
    <location>
        <begin position="95"/>
        <end position="119"/>
    </location>
</feature>
<evidence type="ECO:0000313" key="3">
    <source>
        <dbReference type="Proteomes" id="UP000565572"/>
    </source>
</evidence>